<dbReference type="InterPro" id="IPR025392">
    <property type="entry name" value="DUF4124"/>
</dbReference>
<feature type="signal peptide" evidence="2">
    <location>
        <begin position="1"/>
        <end position="23"/>
    </location>
</feature>
<dbReference type="EMBL" id="JEMX01000007">
    <property type="protein sequence ID" value="EXI82946.1"/>
    <property type="molecule type" value="Genomic_DNA"/>
</dbReference>
<sequence length="159" mass="17597" precursor="true">MKAQDLFVSSAALLSLLAWPAHGQDIYKCDVDGRTTYSNVPTSKCRKLVLDPVNVAPAPKAARTPTPSNFPKVDNQTQKSRDDDRRRILETELAAEQKYAEQAKKALAEQEATVLPNERMQGGGISGGKVEERLQPYKDKVALHERNIEAIGKEIANLR</sequence>
<evidence type="ECO:0000313" key="5">
    <source>
        <dbReference type="Proteomes" id="UP000021816"/>
    </source>
</evidence>
<dbReference type="AlphaFoldDB" id="A0A011P5U8"/>
<evidence type="ECO:0000313" key="4">
    <source>
        <dbReference type="EMBL" id="EXI82946.1"/>
    </source>
</evidence>
<dbReference type="Pfam" id="PF13511">
    <property type="entry name" value="DUF4124"/>
    <property type="match status" value="1"/>
</dbReference>
<name>A0A011P5U8_9PROT</name>
<reference evidence="4 5" key="1">
    <citation type="submission" date="2014-02" db="EMBL/GenBank/DDBJ databases">
        <title>Expanding our view of genomic diversity in Candidatus Accumulibacter clades.</title>
        <authorList>
            <person name="Skennerton C.T."/>
            <person name="Barr J.J."/>
            <person name="Slater F.R."/>
            <person name="Bond P.L."/>
            <person name="Tyson G.W."/>
        </authorList>
    </citation>
    <scope>NUCLEOTIDE SEQUENCE [LARGE SCALE GENOMIC DNA]</scope>
    <source>
        <strain evidence="5">BA-92</strain>
    </source>
</reference>
<dbReference type="Proteomes" id="UP000021816">
    <property type="component" value="Unassembled WGS sequence"/>
</dbReference>
<evidence type="ECO:0000256" key="1">
    <source>
        <dbReference type="SAM" id="MobiDB-lite"/>
    </source>
</evidence>
<dbReference type="PATRIC" id="fig|1454003.3.peg.181"/>
<comment type="caution">
    <text evidence="4">The sequence shown here is derived from an EMBL/GenBank/DDBJ whole genome shotgun (WGS) entry which is preliminary data.</text>
</comment>
<feature type="compositionally biased region" description="Low complexity" evidence="1">
    <location>
        <begin position="57"/>
        <end position="67"/>
    </location>
</feature>
<evidence type="ECO:0000259" key="3">
    <source>
        <dbReference type="Pfam" id="PF13511"/>
    </source>
</evidence>
<protein>
    <recommendedName>
        <fullName evidence="3">DUF4124 domain-containing protein</fullName>
    </recommendedName>
</protein>
<organism evidence="4 5">
    <name type="scientific">Candidatus Accumulibacter appositus</name>
    <dbReference type="NCBI Taxonomy" id="1454003"/>
    <lineage>
        <taxon>Bacteria</taxon>
        <taxon>Pseudomonadati</taxon>
        <taxon>Pseudomonadota</taxon>
        <taxon>Betaproteobacteria</taxon>
        <taxon>Candidatus Accumulibacter</taxon>
    </lineage>
</organism>
<feature type="domain" description="DUF4124" evidence="3">
    <location>
        <begin position="13"/>
        <end position="63"/>
    </location>
</feature>
<gene>
    <name evidence="4" type="ORF">AW10_00180</name>
</gene>
<keyword evidence="2" id="KW-0732">Signal</keyword>
<accession>A0A011P5U8</accession>
<dbReference type="STRING" id="1454003.AW10_00180"/>
<evidence type="ECO:0000256" key="2">
    <source>
        <dbReference type="SAM" id="SignalP"/>
    </source>
</evidence>
<proteinExistence type="predicted"/>
<feature type="chain" id="PRO_5005403026" description="DUF4124 domain-containing protein" evidence="2">
    <location>
        <begin position="24"/>
        <end position="159"/>
    </location>
</feature>
<feature type="region of interest" description="Disordered" evidence="1">
    <location>
        <begin position="57"/>
        <end position="85"/>
    </location>
</feature>